<gene>
    <name evidence="1" type="ORF">BJA5080_02981</name>
</gene>
<evidence type="ECO:0000313" key="2">
    <source>
        <dbReference type="Proteomes" id="UP000024900"/>
    </source>
</evidence>
<reference evidence="1 2" key="1">
    <citation type="journal article" date="2014" name="BMC Genomics">
        <title>Comparative genomics of Bradyrhizobium japonicum CPAC 15 and Bradyrhizobium diazoefficiens CPAC 7: elite model strains for understanding symbiotic performance with soybean.</title>
        <authorList>
            <person name="Siqueira A.F."/>
            <person name="Ormeno-Orrillo E."/>
            <person name="Souza R.C."/>
            <person name="Rodrigues E.P."/>
            <person name="Almeida L.G."/>
            <person name="Barcellos F.G."/>
            <person name="Batista J.S."/>
            <person name="Nakatami A.S."/>
            <person name="Martinez-Romero E."/>
            <person name="Vasconcelos A.T."/>
            <person name="Hungria M."/>
        </authorList>
    </citation>
    <scope>NUCLEOTIDE SEQUENCE [LARGE SCALE GENOMIC DNA]</scope>
    <source>
        <strain evidence="1 2">SEMIA 5080</strain>
    </source>
</reference>
<accession>A0A837CB19</accession>
<proteinExistence type="predicted"/>
<dbReference type="EMBL" id="ADOU02000005">
    <property type="protein sequence ID" value="KGJ66362.1"/>
    <property type="molecule type" value="Genomic_DNA"/>
</dbReference>
<name>A0A837CB19_9BRAD</name>
<sequence>MLQIGLGPGLVGIHDQLGFGGGLAHRCDAGVVAVAAELDLEQRPVRRFRGRRGHGLGCAQRDRVGGGALARDRAVQQAPGPQARRLGLEVDQGAIQRVAGGARRHGGLQRLPGDTACHGRLHGLDGGQGCLGGLAIAGIGHAFAAAGEAVLAHFGHNGHGLGLGAPADGETAGDGKALDSRPKCRNFAGSHFELWRNLNLLVTSSN</sequence>
<organism evidence="1 2">
    <name type="scientific">Bradyrhizobium diazoefficiens SEMIA 5080</name>
    <dbReference type="NCBI Taxonomy" id="754504"/>
    <lineage>
        <taxon>Bacteria</taxon>
        <taxon>Pseudomonadati</taxon>
        <taxon>Pseudomonadota</taxon>
        <taxon>Alphaproteobacteria</taxon>
        <taxon>Hyphomicrobiales</taxon>
        <taxon>Nitrobacteraceae</taxon>
        <taxon>Bradyrhizobium</taxon>
    </lineage>
</organism>
<comment type="caution">
    <text evidence="1">The sequence shown here is derived from an EMBL/GenBank/DDBJ whole genome shotgun (WGS) entry which is preliminary data.</text>
</comment>
<dbReference type="Proteomes" id="UP000024900">
    <property type="component" value="Unassembled WGS sequence"/>
</dbReference>
<evidence type="ECO:0000313" key="1">
    <source>
        <dbReference type="EMBL" id="KGJ66362.1"/>
    </source>
</evidence>
<protein>
    <submittedName>
        <fullName evidence="1">Uncharacterized protein</fullName>
    </submittedName>
</protein>
<dbReference type="AlphaFoldDB" id="A0A837CB19"/>